<reference evidence="1" key="1">
    <citation type="submission" date="2023-06" db="EMBL/GenBank/DDBJ databases">
        <authorList>
            <person name="Kurt Z."/>
        </authorList>
    </citation>
    <scope>NUCLEOTIDE SEQUENCE</scope>
</reference>
<comment type="caution">
    <text evidence="1">The sequence shown here is derived from an EMBL/GenBank/DDBJ whole genome shotgun (WGS) entry which is preliminary data.</text>
</comment>
<name>A0AA86Q9I3_9EUKA</name>
<proteinExistence type="predicted"/>
<reference evidence="2 3" key="2">
    <citation type="submission" date="2024-07" db="EMBL/GenBank/DDBJ databases">
        <authorList>
            <person name="Akdeniz Z."/>
        </authorList>
    </citation>
    <scope>NUCLEOTIDE SEQUENCE [LARGE SCALE GENOMIC DNA]</scope>
</reference>
<evidence type="ECO:0000313" key="2">
    <source>
        <dbReference type="EMBL" id="CAL6092916.1"/>
    </source>
</evidence>
<organism evidence="1">
    <name type="scientific">Hexamita inflata</name>
    <dbReference type="NCBI Taxonomy" id="28002"/>
    <lineage>
        <taxon>Eukaryota</taxon>
        <taxon>Metamonada</taxon>
        <taxon>Diplomonadida</taxon>
        <taxon>Hexamitidae</taxon>
        <taxon>Hexamitinae</taxon>
        <taxon>Hexamita</taxon>
    </lineage>
</organism>
<dbReference type="EMBL" id="CATOUU010000827">
    <property type="protein sequence ID" value="CAI9951922.1"/>
    <property type="molecule type" value="Genomic_DNA"/>
</dbReference>
<keyword evidence="3" id="KW-1185">Reference proteome</keyword>
<dbReference type="AlphaFoldDB" id="A0AA86Q9I3"/>
<dbReference type="Proteomes" id="UP001642409">
    <property type="component" value="Unassembled WGS sequence"/>
</dbReference>
<accession>A0AA86Q9I3</accession>
<sequence>MNRRYSIMQDLKDNIVLMMNKLNVISKEHKNKSFQMKQKFKLFKIQQTKTNPYIDSIITTMRQQREIKLNIHINNGMKQQIITWLQHVNQIFKLKNTLYNTIQSTK</sequence>
<protein>
    <submittedName>
        <fullName evidence="2">Hypothetical_protein</fullName>
    </submittedName>
</protein>
<evidence type="ECO:0000313" key="3">
    <source>
        <dbReference type="Proteomes" id="UP001642409"/>
    </source>
</evidence>
<dbReference type="EMBL" id="CAXDID020000449">
    <property type="protein sequence ID" value="CAL6092916.1"/>
    <property type="molecule type" value="Genomic_DNA"/>
</dbReference>
<gene>
    <name evidence="1" type="ORF">HINF_LOCUS39567</name>
    <name evidence="2" type="ORF">HINF_LOCUS66538</name>
</gene>
<evidence type="ECO:0000313" key="1">
    <source>
        <dbReference type="EMBL" id="CAI9951922.1"/>
    </source>
</evidence>